<dbReference type="PANTHER" id="PTHR21624">
    <property type="entry name" value="STEROL DESATURASE-RELATED PROTEIN"/>
    <property type="match status" value="1"/>
</dbReference>
<dbReference type="RefSeq" id="WP_021707012.1">
    <property type="nucleotide sequence ID" value="NZ_BATJ01000022.1"/>
</dbReference>
<feature type="region of interest" description="Disordered" evidence="7">
    <location>
        <begin position="278"/>
        <end position="304"/>
    </location>
</feature>
<dbReference type="InterPro" id="IPR051689">
    <property type="entry name" value="Sterol_desaturase/TMEM195"/>
</dbReference>
<keyword evidence="2 8" id="KW-0812">Transmembrane</keyword>
<dbReference type="Proteomes" id="UP000016570">
    <property type="component" value="Unassembled WGS sequence"/>
</dbReference>
<evidence type="ECO:0000256" key="8">
    <source>
        <dbReference type="SAM" id="Phobius"/>
    </source>
</evidence>
<keyword evidence="11" id="KW-1185">Reference proteome</keyword>
<evidence type="ECO:0000256" key="4">
    <source>
        <dbReference type="ARBA" id="ARBA00023002"/>
    </source>
</evidence>
<dbReference type="GO" id="GO:0006643">
    <property type="term" value="P:membrane lipid metabolic process"/>
    <property type="evidence" value="ECO:0007669"/>
    <property type="project" value="TreeGrafter"/>
</dbReference>
<dbReference type="eggNOG" id="COG3000">
    <property type="taxonomic scope" value="Bacteria"/>
</dbReference>
<evidence type="ECO:0000259" key="9">
    <source>
        <dbReference type="Pfam" id="PF04116"/>
    </source>
</evidence>
<gene>
    <name evidence="10" type="ORF">VPR01S_22_00360</name>
</gene>
<name>U3BHB0_VIBPR</name>
<keyword evidence="4" id="KW-0560">Oxidoreductase</keyword>
<dbReference type="EMBL" id="BATJ01000022">
    <property type="protein sequence ID" value="GAD69044.1"/>
    <property type="molecule type" value="Genomic_DNA"/>
</dbReference>
<dbReference type="Pfam" id="PF04116">
    <property type="entry name" value="FA_hydroxylase"/>
    <property type="match status" value="1"/>
</dbReference>
<evidence type="ECO:0000256" key="2">
    <source>
        <dbReference type="ARBA" id="ARBA00022692"/>
    </source>
</evidence>
<dbReference type="GO" id="GO:0008610">
    <property type="term" value="P:lipid biosynthetic process"/>
    <property type="evidence" value="ECO:0007669"/>
    <property type="project" value="InterPro"/>
</dbReference>
<comment type="subcellular location">
    <subcellularLocation>
        <location evidence="1">Endomembrane system</location>
        <topology evidence="1">Multi-pass membrane protein</topology>
    </subcellularLocation>
</comment>
<evidence type="ECO:0000313" key="10">
    <source>
        <dbReference type="EMBL" id="GAD69044.1"/>
    </source>
</evidence>
<sequence>MDELIASSLNALINAYRALCFPGVFFILVALLIHRQKLLTNWRPVLTESTTNLILITINILLTAPIIAYLDVTLRGMNLALIAASSWEALPPWLLIVVVVFVGDFVGYWRHRFEHSLLLWPSHSTHHSDTHMTWLTLERFHPLNRLSTFFIDTSCLLLLGFPVWAVLVNNIVRHYYGYFIHADIPIDYGRLAPWFVSPMMHRWHHANDRNAYQANFATVFALFDRWFGTYYVPAYAPPRLGVPSHSGGGSYLQQLRYPFLPSSYRKIWQWKRHNGPGNEPVDFQAKKSRLSAGKPKKNGDSVGM</sequence>
<dbReference type="GO" id="GO:0016020">
    <property type="term" value="C:membrane"/>
    <property type="evidence" value="ECO:0007669"/>
    <property type="project" value="GOC"/>
</dbReference>
<dbReference type="PANTHER" id="PTHR21624:SF1">
    <property type="entry name" value="ALKYLGLYCEROL MONOOXYGENASE"/>
    <property type="match status" value="1"/>
</dbReference>
<evidence type="ECO:0000256" key="6">
    <source>
        <dbReference type="ARBA" id="ARBA00023136"/>
    </source>
</evidence>
<dbReference type="GO" id="GO:0050479">
    <property type="term" value="F:glyceryl-ether monooxygenase activity"/>
    <property type="evidence" value="ECO:0007669"/>
    <property type="project" value="TreeGrafter"/>
</dbReference>
<accession>U3BHB0</accession>
<dbReference type="STRING" id="1219065.VPR01S_22_00360"/>
<dbReference type="GO" id="GO:0005506">
    <property type="term" value="F:iron ion binding"/>
    <property type="evidence" value="ECO:0007669"/>
    <property type="project" value="InterPro"/>
</dbReference>
<evidence type="ECO:0000256" key="3">
    <source>
        <dbReference type="ARBA" id="ARBA00022989"/>
    </source>
</evidence>
<feature type="domain" description="Fatty acid hydroxylase" evidence="9">
    <location>
        <begin position="97"/>
        <end position="229"/>
    </location>
</feature>
<dbReference type="InterPro" id="IPR006694">
    <property type="entry name" value="Fatty_acid_hydroxylase"/>
</dbReference>
<evidence type="ECO:0000256" key="5">
    <source>
        <dbReference type="ARBA" id="ARBA00023098"/>
    </source>
</evidence>
<protein>
    <recommendedName>
        <fullName evidence="9">Fatty acid hydroxylase domain-containing protein</fullName>
    </recommendedName>
</protein>
<feature type="transmembrane region" description="Helical" evidence="8">
    <location>
        <begin position="149"/>
        <end position="167"/>
    </location>
</feature>
<evidence type="ECO:0000256" key="7">
    <source>
        <dbReference type="SAM" id="MobiDB-lite"/>
    </source>
</evidence>
<feature type="transmembrane region" description="Helical" evidence="8">
    <location>
        <begin position="15"/>
        <end position="33"/>
    </location>
</feature>
<evidence type="ECO:0000256" key="1">
    <source>
        <dbReference type="ARBA" id="ARBA00004127"/>
    </source>
</evidence>
<evidence type="ECO:0000313" key="11">
    <source>
        <dbReference type="Proteomes" id="UP000016570"/>
    </source>
</evidence>
<dbReference type="AlphaFoldDB" id="U3BHB0"/>
<keyword evidence="6 8" id="KW-0472">Membrane</keyword>
<organism evidence="10 11">
    <name type="scientific">Vibrio proteolyticus NBRC 13287</name>
    <dbReference type="NCBI Taxonomy" id="1219065"/>
    <lineage>
        <taxon>Bacteria</taxon>
        <taxon>Pseudomonadati</taxon>
        <taxon>Pseudomonadota</taxon>
        <taxon>Gammaproteobacteria</taxon>
        <taxon>Vibrionales</taxon>
        <taxon>Vibrionaceae</taxon>
        <taxon>Vibrio</taxon>
    </lineage>
</organism>
<feature type="transmembrane region" description="Helical" evidence="8">
    <location>
        <begin position="90"/>
        <end position="109"/>
    </location>
</feature>
<feature type="transmembrane region" description="Helical" evidence="8">
    <location>
        <begin position="53"/>
        <end position="70"/>
    </location>
</feature>
<comment type="caution">
    <text evidence="10">The sequence shown here is derived from an EMBL/GenBank/DDBJ whole genome shotgun (WGS) entry which is preliminary data.</text>
</comment>
<keyword evidence="5" id="KW-0443">Lipid metabolism</keyword>
<reference evidence="10 11" key="1">
    <citation type="submission" date="2013-09" db="EMBL/GenBank/DDBJ databases">
        <title>Whole genome shotgun sequence of Vibrio proteolyticus NBRC 13287.</title>
        <authorList>
            <person name="Isaki S."/>
            <person name="Hosoyama A."/>
            <person name="Numata M."/>
            <person name="Hashimoto M."/>
            <person name="Hosoyama Y."/>
            <person name="Tsuchikane K."/>
            <person name="Noguchi M."/>
            <person name="Hirakata S."/>
            <person name="Ichikawa N."/>
            <person name="Ohji S."/>
            <person name="Yamazoe A."/>
            <person name="Fujita N."/>
        </authorList>
    </citation>
    <scope>NUCLEOTIDE SEQUENCE [LARGE SCALE GENOMIC DNA]</scope>
    <source>
        <strain evidence="10 11">NBRC 13287</strain>
    </source>
</reference>
<proteinExistence type="predicted"/>
<keyword evidence="3 8" id="KW-1133">Transmembrane helix</keyword>
<dbReference type="GO" id="GO:0012505">
    <property type="term" value="C:endomembrane system"/>
    <property type="evidence" value="ECO:0007669"/>
    <property type="project" value="UniProtKB-SubCell"/>
</dbReference>